<dbReference type="EnsemblMetazoa" id="XM_038217826.1">
    <property type="protein sequence ID" value="XP_038073754.1"/>
    <property type="gene ID" value="LOC119741888"/>
</dbReference>
<dbReference type="EnsemblMetazoa" id="XM_038217823.1">
    <property type="protein sequence ID" value="XP_038073751.1"/>
    <property type="gene ID" value="LOC119741888"/>
</dbReference>
<dbReference type="AlphaFoldDB" id="A0A914BCI0"/>
<comment type="subcellular location">
    <subcellularLocation>
        <location evidence="6">Cytoplasm</location>
    </subcellularLocation>
    <subcellularLocation>
        <location evidence="6">Nucleus</location>
    </subcellularLocation>
</comment>
<protein>
    <recommendedName>
        <fullName evidence="6">Putative 2'-deoxynucleoside 5'-phosphate N-hydrolase 1</fullName>
        <ecNumber evidence="6">3.2.2.-</ecNumber>
    </recommendedName>
</protein>
<evidence type="ECO:0000256" key="3">
    <source>
        <dbReference type="ARBA" id="ARBA00023080"/>
    </source>
</evidence>
<keyword evidence="6" id="KW-0539">Nucleus</keyword>
<comment type="subunit">
    <text evidence="1 6">Monomer and homodimer.</text>
</comment>
<dbReference type="InterPro" id="IPR028607">
    <property type="entry name" value="DNPH1"/>
</dbReference>
<comment type="function">
    <text evidence="6">Catalyzes the cleavage of the N-glycosidic bond of deoxyribonucleoside 5'-monophosphates to yield deoxyribose 5-phosphate and a purine or pyrimidine base.</text>
</comment>
<feature type="binding site" description="in other chain" evidence="6">
    <location>
        <position position="21"/>
    </location>
    <ligand>
        <name>substrate</name>
        <note>ligand shared between homodimeric partners</note>
    </ligand>
</feature>
<dbReference type="SUPFAM" id="SSF52309">
    <property type="entry name" value="N-(deoxy)ribosyltransferase-like"/>
    <property type="match status" value="2"/>
</dbReference>
<evidence type="ECO:0000313" key="8">
    <source>
        <dbReference type="Proteomes" id="UP000887568"/>
    </source>
</evidence>
<dbReference type="GeneID" id="119741888"/>
<feature type="binding site" description="in other chain" evidence="6">
    <location>
        <position position="261"/>
    </location>
    <ligand>
        <name>substrate</name>
        <note>ligand shared between homodimeric partners</note>
    </ligand>
</feature>
<dbReference type="RefSeq" id="XP_038073752.1">
    <property type="nucleotide sequence ID" value="XM_038217824.1"/>
</dbReference>
<dbReference type="HAMAP" id="MF_03036">
    <property type="entry name" value="Nuc_phosphate_hydrolase"/>
    <property type="match status" value="2"/>
</dbReference>
<organism evidence="7 8">
    <name type="scientific">Patiria miniata</name>
    <name type="common">Bat star</name>
    <name type="synonym">Asterina miniata</name>
    <dbReference type="NCBI Taxonomy" id="46514"/>
    <lineage>
        <taxon>Eukaryota</taxon>
        <taxon>Metazoa</taxon>
        <taxon>Echinodermata</taxon>
        <taxon>Eleutherozoa</taxon>
        <taxon>Asterozoa</taxon>
        <taxon>Asteroidea</taxon>
        <taxon>Valvatacea</taxon>
        <taxon>Valvatida</taxon>
        <taxon>Asterinidae</taxon>
        <taxon>Patiria</taxon>
    </lineage>
</organism>
<dbReference type="InterPro" id="IPR051239">
    <property type="entry name" value="2'-dNMP_N-hydrolase"/>
</dbReference>
<dbReference type="GO" id="GO:0042802">
    <property type="term" value="F:identical protein binding"/>
    <property type="evidence" value="ECO:0007669"/>
    <property type="project" value="UniProtKB-ARBA"/>
</dbReference>
<dbReference type="PANTHER" id="PTHR15364">
    <property type="entry name" value="2'-DEOXYNUCLEOSIDE 5'-PHOSPHATE N-HYDROLASE 1"/>
    <property type="match status" value="1"/>
</dbReference>
<dbReference type="OrthoDB" id="18087at2759"/>
<accession>A0A914BCI0</accession>
<evidence type="ECO:0000256" key="1">
    <source>
        <dbReference type="ARBA" id="ARBA00011407"/>
    </source>
</evidence>
<keyword evidence="6" id="KW-0963">Cytoplasm</keyword>
<evidence type="ECO:0000256" key="4">
    <source>
        <dbReference type="ARBA" id="ARBA00023295"/>
    </source>
</evidence>
<dbReference type="GO" id="GO:0009116">
    <property type="term" value="P:nucleoside metabolic process"/>
    <property type="evidence" value="ECO:0007669"/>
    <property type="project" value="UniProtKB-UniRule"/>
</dbReference>
<sequence length="316" mass="35055">MSRKIYFCGSIRGGRQDVGLYAKIIKTLSGYGTVLTEHVGDGELDKNENLDDKGIHDRDIDWLKESDAVVAEVTQPSMGVGYELGRANAMGKKILCLFRPESGKLMSGLVQGADNSTSFAVKHYKEEEYPDILKDFFDQLSKEDTDEAVAVKKRKTGEEEGAKVVKLDTDNGSSTERKIYFCGSITGGRQDASLYKQIVEEMKSKYGPVLTENVAREDPIIAVDGKIVTDVKIHEMDMNWLRSSTDVVAEVTQVSTGVGYEIGQAVEMGKRILCLFRSEVNNRISAMISGAHDGTSVTVKDYKDQEYVVILKEFFQ</sequence>
<dbReference type="Pfam" id="PF05014">
    <property type="entry name" value="Nuc_deoxyrib_tr"/>
    <property type="match status" value="2"/>
</dbReference>
<dbReference type="RefSeq" id="XP_038073751.1">
    <property type="nucleotide sequence ID" value="XM_038217823.1"/>
</dbReference>
<dbReference type="RefSeq" id="XP_038073754.1">
    <property type="nucleotide sequence ID" value="XM_038217826.1"/>
</dbReference>
<dbReference type="PANTHER" id="PTHR15364:SF0">
    <property type="entry name" value="2'-DEOXYNUCLEOSIDE 5'-PHOSPHATE N-HYDROLASE 1"/>
    <property type="match status" value="1"/>
</dbReference>
<keyword evidence="4 6" id="KW-0326">Glycosidase</keyword>
<comment type="similarity">
    <text evidence="6">Belongs to the 2'-deoxynucleoside 5'-phosphate N-hydrolase 1 family.</text>
</comment>
<dbReference type="GO" id="GO:0070694">
    <property type="term" value="F:5-hydroxymethyl-dUMP N-hydrolase activity"/>
    <property type="evidence" value="ECO:0007669"/>
    <property type="project" value="InterPro"/>
</dbReference>
<dbReference type="Proteomes" id="UP000887568">
    <property type="component" value="Unplaced"/>
</dbReference>
<name>A0A914BCI0_PATMI</name>
<keyword evidence="3 6" id="KW-0546">Nucleotide metabolism</keyword>
<dbReference type="Gene3D" id="3.40.50.450">
    <property type="match status" value="2"/>
</dbReference>
<evidence type="ECO:0000256" key="2">
    <source>
        <dbReference type="ARBA" id="ARBA00022801"/>
    </source>
</evidence>
<keyword evidence="2 6" id="KW-0378">Hydrolase</keyword>
<evidence type="ECO:0000256" key="6">
    <source>
        <dbReference type="HAMAP-Rule" id="MF_03036"/>
    </source>
</evidence>
<dbReference type="RefSeq" id="XP_038073753.1">
    <property type="nucleotide sequence ID" value="XM_038217825.1"/>
</dbReference>
<dbReference type="GO" id="GO:0005634">
    <property type="term" value="C:nucleus"/>
    <property type="evidence" value="ECO:0007669"/>
    <property type="project" value="UniProtKB-SubCell"/>
</dbReference>
<evidence type="ECO:0000256" key="5">
    <source>
        <dbReference type="ARBA" id="ARBA00047460"/>
    </source>
</evidence>
<dbReference type="EnsemblMetazoa" id="XM_038217825.1">
    <property type="protein sequence ID" value="XP_038073753.1"/>
    <property type="gene ID" value="LOC119741888"/>
</dbReference>
<dbReference type="GO" id="GO:0009159">
    <property type="term" value="P:deoxyribonucleoside monophosphate catabolic process"/>
    <property type="evidence" value="ECO:0007669"/>
    <property type="project" value="InterPro"/>
</dbReference>
<feature type="binding site" description="in other chain" evidence="6">
    <location>
        <position position="195"/>
    </location>
    <ligand>
        <name>substrate</name>
        <note>ligand shared between homodimeric partners</note>
    </ligand>
</feature>
<comment type="catalytic activity">
    <reaction evidence="6">
        <text>a purine 2'-deoxyribonucleoside 5'-phosphate + H2O = a purine nucleobase + 2-deoxy-D-ribose 5-phosphate</text>
        <dbReference type="Rhea" id="RHEA:51132"/>
        <dbReference type="ChEBI" id="CHEBI:15377"/>
        <dbReference type="ChEBI" id="CHEBI:26386"/>
        <dbReference type="ChEBI" id="CHEBI:62877"/>
        <dbReference type="ChEBI" id="CHEBI:142198"/>
    </reaction>
</comment>
<dbReference type="EC" id="3.2.2.-" evidence="6"/>
<feature type="binding site" evidence="6">
    <location>
        <begin position="107"/>
        <end position="109"/>
    </location>
    <ligand>
        <name>substrate</name>
        <note>ligand shared between homodimeric partners</note>
    </ligand>
</feature>
<feature type="binding site" evidence="6">
    <location>
        <begin position="285"/>
        <end position="287"/>
    </location>
    <ligand>
        <name>substrate</name>
        <note>ligand shared between homodimeric partners</note>
    </ligand>
</feature>
<keyword evidence="8" id="KW-1185">Reference proteome</keyword>
<comment type="catalytic activity">
    <reaction evidence="6">
        <text>a pyrimidine 2'-deoxyribonucleoside 5'-phosphate + H2O = a pyrimidine nucleobase + 2-deoxy-D-ribose 5-phosphate</text>
        <dbReference type="Rhea" id="RHEA:57852"/>
        <dbReference type="ChEBI" id="CHEBI:15377"/>
        <dbReference type="ChEBI" id="CHEBI:26432"/>
        <dbReference type="ChEBI" id="CHEBI:62877"/>
        <dbReference type="ChEBI" id="CHEBI:142209"/>
    </reaction>
</comment>
<dbReference type="GO" id="GO:0005737">
    <property type="term" value="C:cytoplasm"/>
    <property type="evidence" value="ECO:0007669"/>
    <property type="project" value="UniProtKB-SubCell"/>
</dbReference>
<evidence type="ECO:0000313" key="7">
    <source>
        <dbReference type="EnsemblMetazoa" id="XP_038073754.1"/>
    </source>
</evidence>
<dbReference type="OMA" id="HEVDMAW"/>
<comment type="caution">
    <text evidence="6">Lacks conserved residue(s) required for the propagation of feature annotation.</text>
</comment>
<dbReference type="EnsemblMetazoa" id="XM_038217824.1">
    <property type="protein sequence ID" value="XP_038073752.1"/>
    <property type="gene ID" value="LOC119741888"/>
</dbReference>
<feature type="binding site" description="in other chain" evidence="6">
    <location>
        <position position="83"/>
    </location>
    <ligand>
        <name>substrate</name>
        <note>ligand shared between homodimeric partners</note>
    </ligand>
</feature>
<dbReference type="FunFam" id="3.40.50.450:FF:000019">
    <property type="entry name" value="2'-deoxynucleoside 5'-phosphate N-hydrolase 1"/>
    <property type="match status" value="2"/>
</dbReference>
<reference evidence="7" key="1">
    <citation type="submission" date="2022-11" db="UniProtKB">
        <authorList>
            <consortium name="EnsemblMetazoa"/>
        </authorList>
    </citation>
    <scope>IDENTIFICATION</scope>
</reference>
<comment type="catalytic activity">
    <reaction evidence="5">
        <text>5-hydroxymethyl-dUMP + H2O = 5-hydroxymethyluracil + 2-deoxy-D-ribose 5-phosphate</text>
        <dbReference type="Rhea" id="RHEA:77099"/>
        <dbReference type="ChEBI" id="CHEBI:15377"/>
        <dbReference type="ChEBI" id="CHEBI:16964"/>
        <dbReference type="ChEBI" id="CHEBI:62877"/>
        <dbReference type="ChEBI" id="CHEBI:90409"/>
    </reaction>
    <physiologicalReaction direction="left-to-right" evidence="5">
        <dbReference type="Rhea" id="RHEA:77100"/>
    </physiologicalReaction>
</comment>
<dbReference type="GO" id="GO:0006163">
    <property type="term" value="P:purine nucleotide metabolic process"/>
    <property type="evidence" value="ECO:0007669"/>
    <property type="project" value="UniProtKB-ARBA"/>
</dbReference>
<dbReference type="InterPro" id="IPR007710">
    <property type="entry name" value="Nucleoside_deoxyribTrfase"/>
</dbReference>
<proteinExistence type="inferred from homology"/>
<feature type="binding site" description="in other chain" evidence="6">
    <location>
        <begin position="6"/>
        <end position="12"/>
    </location>
    <ligand>
        <name>substrate</name>
        <note>ligand shared between homodimeric partners</note>
    </ligand>
</feature>